<reference evidence="2" key="1">
    <citation type="submission" date="2021-12" db="EMBL/GenBank/DDBJ databases">
        <authorList>
            <person name="Martin H S."/>
        </authorList>
    </citation>
    <scope>NUCLEOTIDE SEQUENCE</scope>
</reference>
<evidence type="ECO:0000256" key="1">
    <source>
        <dbReference type="SAM" id="MobiDB-lite"/>
    </source>
</evidence>
<feature type="region of interest" description="Disordered" evidence="1">
    <location>
        <begin position="1"/>
        <end position="24"/>
    </location>
</feature>
<dbReference type="EMBL" id="OV170231">
    <property type="protein sequence ID" value="CAH0716417.1"/>
    <property type="molecule type" value="Genomic_DNA"/>
</dbReference>
<feature type="compositionally biased region" description="Basic residues" evidence="1">
    <location>
        <begin position="1"/>
        <end position="11"/>
    </location>
</feature>
<keyword evidence="3" id="KW-1185">Reference proteome</keyword>
<sequence>MRMVYSHKKNYTGRVATASSESRNEKTYRYCRHTDIIESQGVSESGVERRALVISGESRKSLITFVATPRRRSAGGGRQSVPRSGCAQACAGSRA</sequence>
<dbReference type="OrthoDB" id="10604288at2759"/>
<dbReference type="AlphaFoldDB" id="A0A8J9UMP2"/>
<feature type="region of interest" description="Disordered" evidence="1">
    <location>
        <begin position="71"/>
        <end position="95"/>
    </location>
</feature>
<proteinExistence type="predicted"/>
<name>A0A8J9UMP2_9NEOP</name>
<evidence type="ECO:0000313" key="2">
    <source>
        <dbReference type="EMBL" id="CAH0716417.1"/>
    </source>
</evidence>
<feature type="non-terminal residue" evidence="2">
    <location>
        <position position="95"/>
    </location>
</feature>
<evidence type="ECO:0000313" key="3">
    <source>
        <dbReference type="Proteomes" id="UP000838878"/>
    </source>
</evidence>
<gene>
    <name evidence="2" type="ORF">BINO364_LOCUS3189</name>
</gene>
<protein>
    <submittedName>
        <fullName evidence="2">Uncharacterized protein</fullName>
    </submittedName>
</protein>
<accession>A0A8J9UMP2</accession>
<organism evidence="2 3">
    <name type="scientific">Brenthis ino</name>
    <name type="common">lesser marbled fritillary</name>
    <dbReference type="NCBI Taxonomy" id="405034"/>
    <lineage>
        <taxon>Eukaryota</taxon>
        <taxon>Metazoa</taxon>
        <taxon>Ecdysozoa</taxon>
        <taxon>Arthropoda</taxon>
        <taxon>Hexapoda</taxon>
        <taxon>Insecta</taxon>
        <taxon>Pterygota</taxon>
        <taxon>Neoptera</taxon>
        <taxon>Endopterygota</taxon>
        <taxon>Lepidoptera</taxon>
        <taxon>Glossata</taxon>
        <taxon>Ditrysia</taxon>
        <taxon>Papilionoidea</taxon>
        <taxon>Nymphalidae</taxon>
        <taxon>Heliconiinae</taxon>
        <taxon>Argynnini</taxon>
        <taxon>Brenthis</taxon>
    </lineage>
</organism>
<dbReference type="Proteomes" id="UP000838878">
    <property type="component" value="Chromosome 11"/>
</dbReference>